<accession>A9TX25</accession>
<reference evidence="16 18" key="2">
    <citation type="journal article" date="2018" name="Plant J.">
        <title>The Physcomitrella patens chromosome-scale assembly reveals moss genome structure and evolution.</title>
        <authorList>
            <person name="Lang D."/>
            <person name="Ullrich K.K."/>
            <person name="Murat F."/>
            <person name="Fuchs J."/>
            <person name="Jenkins J."/>
            <person name="Haas F.B."/>
            <person name="Piednoel M."/>
            <person name="Gundlach H."/>
            <person name="Van Bel M."/>
            <person name="Meyberg R."/>
            <person name="Vives C."/>
            <person name="Morata J."/>
            <person name="Symeonidi A."/>
            <person name="Hiss M."/>
            <person name="Muchero W."/>
            <person name="Kamisugi Y."/>
            <person name="Saleh O."/>
            <person name="Blanc G."/>
            <person name="Decker E.L."/>
            <person name="van Gessel N."/>
            <person name="Grimwood J."/>
            <person name="Hayes R.D."/>
            <person name="Graham S.W."/>
            <person name="Gunter L.E."/>
            <person name="McDaniel S.F."/>
            <person name="Hoernstein S.N.W."/>
            <person name="Larsson A."/>
            <person name="Li F.W."/>
            <person name="Perroud P.F."/>
            <person name="Phillips J."/>
            <person name="Ranjan P."/>
            <person name="Rokshar D.S."/>
            <person name="Rothfels C.J."/>
            <person name="Schneider L."/>
            <person name="Shu S."/>
            <person name="Stevenson D.W."/>
            <person name="Thummler F."/>
            <person name="Tillich M."/>
            <person name="Villarreal Aguilar J.C."/>
            <person name="Widiez T."/>
            <person name="Wong G.K."/>
            <person name="Wymore A."/>
            <person name="Zhang Y."/>
            <person name="Zimmer A.D."/>
            <person name="Quatrano R.S."/>
            <person name="Mayer K.F.X."/>
            <person name="Goodstein D."/>
            <person name="Casacuberta J.M."/>
            <person name="Vandepoele K."/>
            <person name="Reski R."/>
            <person name="Cuming A.C."/>
            <person name="Tuskan G.A."/>
            <person name="Maumus F."/>
            <person name="Salse J."/>
            <person name="Schmutz J."/>
            <person name="Rensing S.A."/>
        </authorList>
    </citation>
    <scope>NUCLEOTIDE SEQUENCE [LARGE SCALE GENOMIC DNA]</scope>
    <source>
        <strain evidence="17 18">cv. Gransden 2004</strain>
    </source>
</reference>
<dbReference type="GO" id="GO:0009507">
    <property type="term" value="C:chloroplast"/>
    <property type="evidence" value="ECO:0007669"/>
    <property type="project" value="UniProtKB-SubCell"/>
</dbReference>
<evidence type="ECO:0000256" key="2">
    <source>
        <dbReference type="ARBA" id="ARBA00004229"/>
    </source>
</evidence>
<dbReference type="PIRSF" id="PIRSF000346">
    <property type="entry name" value="Dlt9_acylACP_des"/>
    <property type="match status" value="1"/>
</dbReference>
<dbReference type="Pfam" id="PF03405">
    <property type="entry name" value="FA_desaturase_2"/>
    <property type="match status" value="1"/>
</dbReference>
<feature type="binding site" evidence="15">
    <location>
        <position position="206"/>
    </location>
    <ligand>
        <name>Fe cation</name>
        <dbReference type="ChEBI" id="CHEBI:24875"/>
        <label>1</label>
    </ligand>
</feature>
<comment type="subunit">
    <text evidence="4">Homodimer.</text>
</comment>
<feature type="binding site" evidence="15">
    <location>
        <position position="289"/>
    </location>
    <ligand>
        <name>Fe cation</name>
        <dbReference type="ChEBI" id="CHEBI:24875"/>
        <label>2</label>
    </ligand>
</feature>
<evidence type="ECO:0000256" key="3">
    <source>
        <dbReference type="ARBA" id="ARBA00008749"/>
    </source>
</evidence>
<dbReference type="RefSeq" id="XP_024391018.1">
    <property type="nucleotide sequence ID" value="XM_024535250.2"/>
</dbReference>
<evidence type="ECO:0000313" key="17">
    <source>
        <dbReference type="EnsemblPlants" id="Pp3c12_16620V3.1"/>
    </source>
</evidence>
<feature type="binding site" evidence="15">
    <location>
        <position position="292"/>
    </location>
    <ligand>
        <name>Fe cation</name>
        <dbReference type="ChEBI" id="CHEBI:24875"/>
        <label>2</label>
    </ligand>
</feature>
<comment type="similarity">
    <text evidence="3">Belongs to the fatty acid desaturase type 2 family.</text>
</comment>
<reference evidence="17" key="3">
    <citation type="submission" date="2020-12" db="UniProtKB">
        <authorList>
            <consortium name="EnsemblPlants"/>
        </authorList>
    </citation>
    <scope>IDENTIFICATION</scope>
</reference>
<evidence type="ECO:0000256" key="11">
    <source>
        <dbReference type="ARBA" id="ARBA00023002"/>
    </source>
</evidence>
<proteinExistence type="inferred from homology"/>
<dbReference type="Gramene" id="Pp3c12_16620V3.2">
    <property type="protein sequence ID" value="Pp3c12_16620V3.2"/>
    <property type="gene ID" value="Pp3c12_16620"/>
</dbReference>
<gene>
    <name evidence="17" type="primary">LOC112289744</name>
    <name evidence="16" type="ORF">PHYPA_016374</name>
</gene>
<comment type="cofactor">
    <cofactor evidence="15">
        <name>Fe cation</name>
        <dbReference type="ChEBI" id="CHEBI:24875"/>
    </cofactor>
    <text evidence="15">Binds 2 iron ions per subunit.</text>
</comment>
<dbReference type="FunCoup" id="A9TX25">
    <property type="interactions" value="1082"/>
</dbReference>
<dbReference type="OrthoDB" id="1924153at2759"/>
<protein>
    <recommendedName>
        <fullName evidence="19">Acyl-[acyl-carrier-protein] desaturase</fullName>
    </recommendedName>
</protein>
<dbReference type="Gene3D" id="1.10.620.20">
    <property type="entry name" value="Ribonucleotide Reductase, subunit A"/>
    <property type="match status" value="1"/>
</dbReference>
<dbReference type="STRING" id="3218.A9TX25"/>
<dbReference type="GO" id="GO:0046872">
    <property type="term" value="F:metal ion binding"/>
    <property type="evidence" value="ECO:0007669"/>
    <property type="project" value="UniProtKB-KW"/>
</dbReference>
<evidence type="ECO:0008006" key="19">
    <source>
        <dbReference type="Google" id="ProtNLM"/>
    </source>
</evidence>
<evidence type="ECO:0000256" key="14">
    <source>
        <dbReference type="ARBA" id="ARBA00023160"/>
    </source>
</evidence>
<dbReference type="EnsemblPlants" id="Pp3c12_16620V3.2">
    <property type="protein sequence ID" value="Pp3c12_16620V3.2"/>
    <property type="gene ID" value="Pp3c12_16620"/>
</dbReference>
<dbReference type="GO" id="GO:0006633">
    <property type="term" value="P:fatty acid biosynthetic process"/>
    <property type="evidence" value="ECO:0007669"/>
    <property type="project" value="UniProtKB-KW"/>
</dbReference>
<sequence length="425" mass="47560">MAAVVMDLSTARGVRCTASSHSLSSARTCSTSSSLPSGFKSQMLSVNLNVVRRAGKTGRLEVVMTATLPPKTQGSPVSKRPTETHSKVMHSISPEKLEMFKSLEGWASKTLLPYLKPVEKCWQPQDFLPEPSSEDFLDQVKELRERAACLPDDYLVCLVGDMITEEALPTYQTMLNTLDGSRDETGASPTPWGVWTRAWTAEENRHGDLLNKYLYLTGRVDMKSVEKTIQYLIGSGMDPQTENNPYLGFVYTSFQERATFISHGNTARHAKEHGDAKLATICGIIAADERRHENAYTKIVEKLFEIDPDGAMLAFADMMKKKISMPAHLMYDGQNNHLFDDFSLVAQRTGVYTARDYADIMEHLVKRWNVPSITGLSEKALAAQQYVCGLPPRIRRLDERAQAKVKKGPKRGSFSWIFNREVALL</sequence>
<dbReference type="InterPro" id="IPR009078">
    <property type="entry name" value="Ferritin-like_SF"/>
</dbReference>
<dbReference type="KEGG" id="ppp:112289744"/>
<keyword evidence="14" id="KW-0275">Fatty acid biosynthesis</keyword>
<dbReference type="AlphaFoldDB" id="A9TX25"/>
<dbReference type="OMA" id="WRWVGRW"/>
<evidence type="ECO:0000256" key="10">
    <source>
        <dbReference type="ARBA" id="ARBA00022946"/>
    </source>
</evidence>
<evidence type="ECO:0000256" key="13">
    <source>
        <dbReference type="ARBA" id="ARBA00023098"/>
    </source>
</evidence>
<feature type="binding site" evidence="15">
    <location>
        <position position="203"/>
    </location>
    <ligand>
        <name>Fe cation</name>
        <dbReference type="ChEBI" id="CHEBI:24875"/>
        <label>1</label>
    </ligand>
</feature>
<evidence type="ECO:0000313" key="16">
    <source>
        <dbReference type="EMBL" id="PNR43991.1"/>
    </source>
</evidence>
<dbReference type="PaxDb" id="3218-PP1S354_37V6.1"/>
<dbReference type="FunFam" id="1.10.620.20:FF:000002">
    <property type="entry name" value="Stearoyl-[acyl-carrier-protein] 9-desaturase, chloroplastic"/>
    <property type="match status" value="1"/>
</dbReference>
<dbReference type="RefSeq" id="XP_024391016.1">
    <property type="nucleotide sequence ID" value="XM_024535248.2"/>
</dbReference>
<dbReference type="SUPFAM" id="SSF47240">
    <property type="entry name" value="Ferritin-like"/>
    <property type="match status" value="1"/>
</dbReference>
<feature type="binding site" evidence="15">
    <location>
        <position position="256"/>
    </location>
    <ligand>
        <name>Fe cation</name>
        <dbReference type="ChEBI" id="CHEBI:24875"/>
        <label>2</label>
    </ligand>
</feature>
<evidence type="ECO:0000256" key="6">
    <source>
        <dbReference type="ARBA" id="ARBA00022528"/>
    </source>
</evidence>
<dbReference type="InterPro" id="IPR012348">
    <property type="entry name" value="RNR-like"/>
</dbReference>
<dbReference type="InterPro" id="IPR005067">
    <property type="entry name" value="Fatty_acid_desaturase-2"/>
</dbReference>
<keyword evidence="6" id="KW-0150">Chloroplast</keyword>
<keyword evidence="10" id="KW-0809">Transit peptide</keyword>
<dbReference type="PANTHER" id="PTHR31155">
    <property type="entry name" value="ACYL- ACYL-CARRIER-PROTEIN DESATURASE-RELATED"/>
    <property type="match status" value="1"/>
</dbReference>
<evidence type="ECO:0000256" key="12">
    <source>
        <dbReference type="ARBA" id="ARBA00023004"/>
    </source>
</evidence>
<feature type="binding site" evidence="15">
    <location>
        <position position="165"/>
    </location>
    <ligand>
        <name>Fe cation</name>
        <dbReference type="ChEBI" id="CHEBI:24875"/>
        <label>1</label>
    </ligand>
</feature>
<keyword evidence="12 15" id="KW-0408">Iron</keyword>
<keyword evidence="5" id="KW-0444">Lipid biosynthesis</keyword>
<keyword evidence="13" id="KW-0443">Lipid metabolism</keyword>
<feature type="binding site" evidence="15">
    <location>
        <position position="203"/>
    </location>
    <ligand>
        <name>Fe cation</name>
        <dbReference type="ChEBI" id="CHEBI:24875"/>
        <label>2</label>
    </ligand>
</feature>
<organism evidence="16">
    <name type="scientific">Physcomitrium patens</name>
    <name type="common">Spreading-leaved earth moss</name>
    <name type="synonym">Physcomitrella patens</name>
    <dbReference type="NCBI Taxonomy" id="3218"/>
    <lineage>
        <taxon>Eukaryota</taxon>
        <taxon>Viridiplantae</taxon>
        <taxon>Streptophyta</taxon>
        <taxon>Embryophyta</taxon>
        <taxon>Bryophyta</taxon>
        <taxon>Bryophytina</taxon>
        <taxon>Bryopsida</taxon>
        <taxon>Funariidae</taxon>
        <taxon>Funariales</taxon>
        <taxon>Funariaceae</taxon>
        <taxon>Physcomitrium</taxon>
    </lineage>
</organism>
<dbReference type="EnsemblPlants" id="Pp3c12_16620V3.3">
    <property type="protein sequence ID" value="Pp3c12_16620V3.3"/>
    <property type="gene ID" value="Pp3c12_16620"/>
</dbReference>
<evidence type="ECO:0000256" key="9">
    <source>
        <dbReference type="ARBA" id="ARBA00022832"/>
    </source>
</evidence>
<keyword evidence="8 15" id="KW-0479">Metal-binding</keyword>
<name>A9TX25_PHYPA</name>
<keyword evidence="7" id="KW-0934">Plastid</keyword>
<dbReference type="GO" id="GO:0006631">
    <property type="term" value="P:fatty acid metabolic process"/>
    <property type="evidence" value="ECO:0000318"/>
    <property type="project" value="GO_Central"/>
</dbReference>
<dbReference type="HOGENOM" id="CLU_034505_1_0_1"/>
<dbReference type="Proteomes" id="UP000006727">
    <property type="component" value="Chromosome 12"/>
</dbReference>
<evidence type="ECO:0000256" key="8">
    <source>
        <dbReference type="ARBA" id="ARBA00022723"/>
    </source>
</evidence>
<comment type="cofactor">
    <cofactor evidence="1">
        <name>Fe(2+)</name>
        <dbReference type="ChEBI" id="CHEBI:29033"/>
    </cofactor>
</comment>
<evidence type="ECO:0000313" key="18">
    <source>
        <dbReference type="Proteomes" id="UP000006727"/>
    </source>
</evidence>
<evidence type="ECO:0000256" key="4">
    <source>
        <dbReference type="ARBA" id="ARBA00011738"/>
    </source>
</evidence>
<dbReference type="PANTHER" id="PTHR31155:SF9">
    <property type="entry name" value="STEAROYL-[ACYL-CARRIER-PROTEIN] 9-DESATURASE 7, CHLOROPLASTIC"/>
    <property type="match status" value="1"/>
</dbReference>
<dbReference type="Gramene" id="Pp3c12_16620V3.3">
    <property type="protein sequence ID" value="Pp3c12_16620V3.3"/>
    <property type="gene ID" value="Pp3c12_16620"/>
</dbReference>
<comment type="subcellular location">
    <subcellularLocation>
        <location evidence="2">Plastid</location>
        <location evidence="2">Chloroplast</location>
    </subcellularLocation>
</comment>
<dbReference type="EMBL" id="ABEU02000012">
    <property type="protein sequence ID" value="PNR43991.1"/>
    <property type="molecule type" value="Genomic_DNA"/>
</dbReference>
<reference evidence="16 18" key="1">
    <citation type="journal article" date="2008" name="Science">
        <title>The Physcomitrella genome reveals evolutionary insights into the conquest of land by plants.</title>
        <authorList>
            <person name="Rensing S."/>
            <person name="Lang D."/>
            <person name="Zimmer A."/>
            <person name="Terry A."/>
            <person name="Salamov A."/>
            <person name="Shapiro H."/>
            <person name="Nishiyama T."/>
            <person name="Perroud P.-F."/>
            <person name="Lindquist E."/>
            <person name="Kamisugi Y."/>
            <person name="Tanahashi T."/>
            <person name="Sakakibara K."/>
            <person name="Fujita T."/>
            <person name="Oishi K."/>
            <person name="Shin-I T."/>
            <person name="Kuroki Y."/>
            <person name="Toyoda A."/>
            <person name="Suzuki Y."/>
            <person name="Hashimoto A."/>
            <person name="Yamaguchi K."/>
            <person name="Sugano A."/>
            <person name="Kohara Y."/>
            <person name="Fujiyama A."/>
            <person name="Anterola A."/>
            <person name="Aoki S."/>
            <person name="Ashton N."/>
            <person name="Barbazuk W.B."/>
            <person name="Barker E."/>
            <person name="Bennetzen J."/>
            <person name="Bezanilla M."/>
            <person name="Blankenship R."/>
            <person name="Cho S.H."/>
            <person name="Dutcher S."/>
            <person name="Estelle M."/>
            <person name="Fawcett J.A."/>
            <person name="Gundlach H."/>
            <person name="Hanada K."/>
            <person name="Heyl A."/>
            <person name="Hicks K.A."/>
            <person name="Hugh J."/>
            <person name="Lohr M."/>
            <person name="Mayer K."/>
            <person name="Melkozernov A."/>
            <person name="Murata T."/>
            <person name="Nelson D."/>
            <person name="Pils B."/>
            <person name="Prigge M."/>
            <person name="Reiss B."/>
            <person name="Renner T."/>
            <person name="Rombauts S."/>
            <person name="Rushton P."/>
            <person name="Sanderfoot A."/>
            <person name="Schween G."/>
            <person name="Shiu S.-H."/>
            <person name="Stueber K."/>
            <person name="Theodoulou F.L."/>
            <person name="Tu H."/>
            <person name="Van de Peer Y."/>
            <person name="Verrier P.J."/>
            <person name="Waters E."/>
            <person name="Wood A."/>
            <person name="Yang L."/>
            <person name="Cove D."/>
            <person name="Cuming A."/>
            <person name="Hasebe M."/>
            <person name="Lucas S."/>
            <person name="Mishler D.B."/>
            <person name="Reski R."/>
            <person name="Grigoriev I."/>
            <person name="Quatrano R.S."/>
            <person name="Boore J.L."/>
        </authorList>
    </citation>
    <scope>NUCLEOTIDE SEQUENCE [LARGE SCALE GENOMIC DNA]</scope>
    <source>
        <strain evidence="17 18">cv. Gransden 2004</strain>
    </source>
</reference>
<dbReference type="GO" id="GO:0045300">
    <property type="term" value="F:stearoyl-[ACP] desaturase activity"/>
    <property type="evidence" value="ECO:0000318"/>
    <property type="project" value="GO_Central"/>
</dbReference>
<dbReference type="Gramene" id="Pp3c12_16620V3.1">
    <property type="protein sequence ID" value="Pp3c12_16620V3.1"/>
    <property type="gene ID" value="Pp3c12_16620"/>
</dbReference>
<dbReference type="EnsemblPlants" id="Pp3c12_16620V3.1">
    <property type="protein sequence ID" value="Pp3c12_16620V3.1"/>
    <property type="gene ID" value="Pp3c12_16620"/>
</dbReference>
<dbReference type="CDD" id="cd01050">
    <property type="entry name" value="Acyl_ACP_Desat"/>
    <property type="match status" value="1"/>
</dbReference>
<keyword evidence="11" id="KW-0560">Oxidoreductase</keyword>
<feature type="binding site" evidence="15">
    <location>
        <position position="289"/>
    </location>
    <ligand>
        <name>Fe cation</name>
        <dbReference type="ChEBI" id="CHEBI:24875"/>
        <label>1</label>
    </ligand>
</feature>
<evidence type="ECO:0000256" key="7">
    <source>
        <dbReference type="ARBA" id="ARBA00022640"/>
    </source>
</evidence>
<keyword evidence="9" id="KW-0276">Fatty acid metabolism</keyword>
<evidence type="ECO:0000256" key="15">
    <source>
        <dbReference type="PIRSR" id="PIRSR000346-1"/>
    </source>
</evidence>
<evidence type="ECO:0000256" key="5">
    <source>
        <dbReference type="ARBA" id="ARBA00022516"/>
    </source>
</evidence>
<dbReference type="eggNOG" id="ENOG502QRJK">
    <property type="taxonomic scope" value="Eukaryota"/>
</dbReference>
<keyword evidence="18" id="KW-1185">Reference proteome</keyword>
<dbReference type="GeneID" id="112289744"/>
<evidence type="ECO:0000256" key="1">
    <source>
        <dbReference type="ARBA" id="ARBA00001954"/>
    </source>
</evidence>